<comment type="caution">
    <text evidence="5">The sequence shown here is derived from an EMBL/GenBank/DDBJ whole genome shotgun (WGS) entry which is preliminary data.</text>
</comment>
<evidence type="ECO:0000256" key="2">
    <source>
        <dbReference type="ARBA" id="ARBA00022490"/>
    </source>
</evidence>
<dbReference type="Proteomes" id="UP000798808">
    <property type="component" value="Unassembled WGS sequence"/>
</dbReference>
<evidence type="ECO:0000313" key="5">
    <source>
        <dbReference type="EMBL" id="MTI28081.1"/>
    </source>
</evidence>
<evidence type="ECO:0000256" key="1">
    <source>
        <dbReference type="ARBA" id="ARBA00004496"/>
    </source>
</evidence>
<dbReference type="Pfam" id="PF06723">
    <property type="entry name" value="MreB_Mbl"/>
    <property type="match status" value="1"/>
</dbReference>
<dbReference type="SUPFAM" id="SSF53067">
    <property type="entry name" value="Actin-like ATPase domain"/>
    <property type="match status" value="2"/>
</dbReference>
<keyword evidence="3" id="KW-0547">Nucleotide-binding</keyword>
<accession>A0ABW9RVJ8</accession>
<evidence type="ECO:0000313" key="6">
    <source>
        <dbReference type="Proteomes" id="UP000798808"/>
    </source>
</evidence>
<dbReference type="PANTHER" id="PTHR42749:SF1">
    <property type="entry name" value="CELL SHAPE-DETERMINING PROTEIN MREB"/>
    <property type="match status" value="1"/>
</dbReference>
<organism evidence="5 6">
    <name type="scientific">Fulvivirga kasyanovii</name>
    <dbReference type="NCBI Taxonomy" id="396812"/>
    <lineage>
        <taxon>Bacteria</taxon>
        <taxon>Pseudomonadati</taxon>
        <taxon>Bacteroidota</taxon>
        <taxon>Cytophagia</taxon>
        <taxon>Cytophagales</taxon>
        <taxon>Fulvivirgaceae</taxon>
        <taxon>Fulvivirga</taxon>
    </lineage>
</organism>
<dbReference type="RefSeq" id="WP_155175251.1">
    <property type="nucleotide sequence ID" value="NZ_BAAAFL010000012.1"/>
</dbReference>
<dbReference type="EMBL" id="SMLW01000653">
    <property type="protein sequence ID" value="MTI28081.1"/>
    <property type="molecule type" value="Genomic_DNA"/>
</dbReference>
<evidence type="ECO:0008006" key="7">
    <source>
        <dbReference type="Google" id="ProtNLM"/>
    </source>
</evidence>
<dbReference type="InterPro" id="IPR056546">
    <property type="entry name" value="MreB_MamK-like"/>
</dbReference>
<dbReference type="InterPro" id="IPR043129">
    <property type="entry name" value="ATPase_NBD"/>
</dbReference>
<keyword evidence="2" id="KW-0963">Cytoplasm</keyword>
<keyword evidence="4" id="KW-0067">ATP-binding</keyword>
<gene>
    <name evidence="5" type="ORF">E1163_24205</name>
</gene>
<name>A0ABW9RVJ8_9BACT</name>
<dbReference type="Gene3D" id="3.30.420.40">
    <property type="match status" value="2"/>
</dbReference>
<reference evidence="5 6" key="1">
    <citation type="submission" date="2019-02" db="EMBL/GenBank/DDBJ databases">
        <authorList>
            <person name="Goldberg S.R."/>
            <person name="Haltli B.A."/>
            <person name="Correa H."/>
            <person name="Russell K.G."/>
        </authorList>
    </citation>
    <scope>NUCLEOTIDE SEQUENCE [LARGE SCALE GENOMIC DNA]</scope>
    <source>
        <strain evidence="5 6">JCM 16186</strain>
    </source>
</reference>
<protein>
    <recommendedName>
        <fullName evidence="7">ParM/StbA family protein</fullName>
    </recommendedName>
</protein>
<evidence type="ECO:0000256" key="4">
    <source>
        <dbReference type="ARBA" id="ARBA00022840"/>
    </source>
</evidence>
<keyword evidence="6" id="KW-1185">Reference proteome</keyword>
<dbReference type="PANTHER" id="PTHR42749">
    <property type="entry name" value="CELL SHAPE-DETERMINING PROTEIN MREB"/>
    <property type="match status" value="1"/>
</dbReference>
<evidence type="ECO:0000256" key="3">
    <source>
        <dbReference type="ARBA" id="ARBA00022741"/>
    </source>
</evidence>
<sequence>MGFLDFLTKTIGVDPGSQNLRLIHNNELIFNETAELSIDPETNKVSGYGNESIHEEPNKVIKPVNTVIADFHGFEHLLRGSLKRALNERTWLPANYRMYFSLPVSATEVEKRAYRDSGEYAGAKEVWMIHQPCSSAIGMRILFEKKDFILVDFSASKVEITVFANSLPISEGAIRIGTWKLRHALRNYIFRNHHLNLTDNQLETLLFDLPKLGNEYQIEYKTIKTDEIRQALNPYFTIIEDQILETLEKAGMHQRINQIISNGFQFTGGGAYVNWLTEKIALNGKMNITVSSNPLFDNINGLKKVIQNPEHYRNYLMV</sequence>
<proteinExistence type="predicted"/>
<comment type="subcellular location">
    <subcellularLocation>
        <location evidence="1">Cytoplasm</location>
    </subcellularLocation>
</comment>